<dbReference type="Proteomes" id="UP000299011">
    <property type="component" value="Chromosome"/>
</dbReference>
<dbReference type="EMBL" id="CP001868">
    <property type="protein sequence ID" value="AFK18812.1"/>
    <property type="molecule type" value="Genomic_DNA"/>
</dbReference>
<evidence type="ECO:0000256" key="2">
    <source>
        <dbReference type="SAM" id="Phobius"/>
    </source>
</evidence>
<dbReference type="AlphaFoldDB" id="I3R3K2"/>
<dbReference type="STRING" id="523841.HFX_1096"/>
<feature type="coiled-coil region" evidence="1">
    <location>
        <begin position="33"/>
        <end position="67"/>
    </location>
</feature>
<proteinExistence type="predicted"/>
<evidence type="ECO:0000313" key="8">
    <source>
        <dbReference type="Proteomes" id="UP000011603"/>
    </source>
</evidence>
<dbReference type="HOGENOM" id="CLU_2802103_0_0_2"/>
<dbReference type="EMBL" id="CP007551">
    <property type="protein sequence ID" value="AHZ21821.1"/>
    <property type="molecule type" value="Genomic_DNA"/>
</dbReference>
<organism evidence="3 7">
    <name type="scientific">Haloferax mediterranei (strain ATCC 33500 / DSM 1411 / JCM 8866 / NBRC 14739 / NCIMB 2177 / R-4)</name>
    <name type="common">Halobacterium mediterranei</name>
    <dbReference type="NCBI Taxonomy" id="523841"/>
    <lineage>
        <taxon>Archaea</taxon>
        <taxon>Methanobacteriati</taxon>
        <taxon>Methanobacteriota</taxon>
        <taxon>Stenosarchaea group</taxon>
        <taxon>Halobacteria</taxon>
        <taxon>Halobacteriales</taxon>
        <taxon>Haloferacaceae</taxon>
        <taxon>Haloferax</taxon>
    </lineage>
</organism>
<keyword evidence="1" id="KW-0175">Coiled coil</keyword>
<evidence type="ECO:0000313" key="5">
    <source>
        <dbReference type="EMBL" id="EMA03330.1"/>
    </source>
</evidence>
<dbReference type="Proteomes" id="UP000027075">
    <property type="component" value="Chromosome"/>
</dbReference>
<accession>I3R3K2</accession>
<keyword evidence="2" id="KW-0472">Membrane</keyword>
<dbReference type="KEGG" id="hme:HFX_1096"/>
<reference evidence="3" key="5">
    <citation type="submission" date="2014-05" db="EMBL/GenBank/DDBJ databases">
        <authorList>
            <person name="Wang L."/>
            <person name="Yang H."/>
            <person name="Xiang H."/>
        </authorList>
    </citation>
    <scope>NUCLEOTIDE SEQUENCE</scope>
    <source>
        <strain evidence="3">CGMCC 1.2087</strain>
    </source>
</reference>
<reference evidence="3" key="1">
    <citation type="journal article" date="2012" name="Appl. Environ. Microbiol.">
        <title>Identification of the haloarchaeal phasin (PhaP) that functions in polyhydroxyalkanoate accumulation and granule formation in Haloferax mediterranei.</title>
        <authorList>
            <person name="Cai S."/>
            <person name="Cai L."/>
            <person name="Liu H."/>
            <person name="Liu X."/>
            <person name="Han J."/>
            <person name="Zhou J."/>
            <person name="Xiang H."/>
        </authorList>
    </citation>
    <scope>NUCLEOTIDE SEQUENCE</scope>
    <source>
        <strain evidence="3">CGMCC 1.2087</strain>
    </source>
</reference>
<reference evidence="6 10" key="6">
    <citation type="submission" date="2019-04" db="EMBL/GenBank/DDBJ databases">
        <title>Methylomes of two halophilic Archaea, Haloarcula marismortui and Haloferax mediterranei.</title>
        <authorList>
            <person name="DasSarma S."/>
            <person name="DasSarma P."/>
            <person name="DasSarma S."/>
            <person name="Fomenkov A."/>
            <person name="Vincze T."/>
            <person name="Anton B.P."/>
            <person name="Roberts R.J."/>
        </authorList>
    </citation>
    <scope>NUCLEOTIDE SEQUENCE [LARGE SCALE GENOMIC DNA]</scope>
    <source>
        <strain evidence="6">ATCC 33500</strain>
        <strain evidence="10">ATCC 33500 / DSM 1411 / JCM 8866 / NBRC 14739 / NCIMB 2177 / R-4</strain>
    </source>
</reference>
<dbReference type="EMBL" id="AOLO01000006">
    <property type="protein sequence ID" value="EMA03330.1"/>
    <property type="molecule type" value="Genomic_DNA"/>
</dbReference>
<evidence type="ECO:0000256" key="1">
    <source>
        <dbReference type="SAM" id="Coils"/>
    </source>
</evidence>
<keyword evidence="8" id="KW-1185">Reference proteome</keyword>
<evidence type="ECO:0000313" key="10">
    <source>
        <dbReference type="Proteomes" id="UP000299011"/>
    </source>
</evidence>
<reference evidence="3 7" key="2">
    <citation type="journal article" date="2012" name="J. Bacteriol.">
        <title>Complete genome sequence of the metabolically versatile halophilic archaeon Haloferax mediterranei, a poly(3-hydroxybutyrate-co-3-hydroxyvalerate) producer.</title>
        <authorList>
            <person name="Han J."/>
            <person name="Zhang F."/>
            <person name="Hou J."/>
            <person name="Liu X."/>
            <person name="Li M."/>
            <person name="Liu H."/>
            <person name="Cai L."/>
            <person name="Zhang B."/>
            <person name="Chen Y."/>
            <person name="Zhou J."/>
            <person name="Hu S."/>
            <person name="Xiang H."/>
        </authorList>
    </citation>
    <scope>NUCLEOTIDE SEQUENCE [LARGE SCALE GENOMIC DNA]</scope>
    <source>
        <strain evidence="7">ATCC 33500 / DSM 1411 / JCM 8866 / NBRC 14739 / NCIMB 2177 / R-4</strain>
        <strain evidence="3">CGMCC 1.2087</strain>
    </source>
</reference>
<keyword evidence="2" id="KW-0812">Transmembrane</keyword>
<keyword evidence="2" id="KW-1133">Transmembrane helix</keyword>
<evidence type="ECO:0000313" key="6">
    <source>
        <dbReference type="EMBL" id="QCQ75303.1"/>
    </source>
</evidence>
<dbReference type="RefSeq" id="WP_004572578.1">
    <property type="nucleotide sequence ID" value="NC_017941.2"/>
</dbReference>
<evidence type="ECO:0000313" key="9">
    <source>
        <dbReference type="Proteomes" id="UP000027075"/>
    </source>
</evidence>
<feature type="transmembrane region" description="Helical" evidence="2">
    <location>
        <begin position="12"/>
        <end position="36"/>
    </location>
</feature>
<reference evidence="4 9" key="4">
    <citation type="submission" date="2014-04" db="EMBL/GenBank/DDBJ databases">
        <title>Transcriptional profiles of Haloferax mediterranei on the basis of nitrogen availability.</title>
        <authorList>
            <person name="Bautista V."/>
        </authorList>
    </citation>
    <scope>NUCLEOTIDE SEQUENCE [LARGE SCALE GENOMIC DNA]</scope>
    <source>
        <strain evidence="4">ATCC 33500</strain>
        <strain evidence="9">ATCC 33500 / DSM 1411 / JCM 8866 / NBRC 14739 / NCIMB 2177 / R-4</strain>
    </source>
</reference>
<dbReference type="GeneID" id="40156452"/>
<protein>
    <submittedName>
        <fullName evidence="3">Uncharacterized protein</fullName>
    </submittedName>
</protein>
<gene>
    <name evidence="3" type="ordered locus">HFX_1096</name>
    <name evidence="4" type="ORF">BM92_03735</name>
    <name evidence="5" type="ORF">C439_05010</name>
    <name evidence="6" type="ORF">E6P09_08505</name>
</gene>
<name>I3R3K2_HALMT</name>
<evidence type="ECO:0000313" key="4">
    <source>
        <dbReference type="EMBL" id="AHZ21821.1"/>
    </source>
</evidence>
<dbReference type="Proteomes" id="UP000011603">
    <property type="component" value="Unassembled WGS sequence"/>
</dbReference>
<reference evidence="5 8" key="3">
    <citation type="journal article" date="2014" name="PLoS Genet.">
        <title>Phylogenetically driven sequencing of extremely halophilic archaea reveals strategies for static and dynamic osmo-response.</title>
        <authorList>
            <person name="Becker E.A."/>
            <person name="Seitzer P.M."/>
            <person name="Tritt A."/>
            <person name="Larsen D."/>
            <person name="Krusor M."/>
            <person name="Yao A.I."/>
            <person name="Wu D."/>
            <person name="Madern D."/>
            <person name="Eisen J.A."/>
            <person name="Darling A.E."/>
            <person name="Facciotti M.T."/>
        </authorList>
    </citation>
    <scope>NUCLEOTIDE SEQUENCE [LARGE SCALE GENOMIC DNA]</scope>
    <source>
        <strain evidence="5">ATCC 33500</strain>
        <strain evidence="8">ATCC 33500 / DSM 1411 / JCM 8866 / NBRC 14739 / NCIMB 2177 / R-4</strain>
    </source>
</reference>
<evidence type="ECO:0000313" key="7">
    <source>
        <dbReference type="Proteomes" id="UP000006469"/>
    </source>
</evidence>
<dbReference type="EMBL" id="CP039139">
    <property type="protein sequence ID" value="QCQ75303.1"/>
    <property type="molecule type" value="Genomic_DNA"/>
</dbReference>
<dbReference type="PATRIC" id="fig|523841.21.peg.1013"/>
<dbReference type="PaxDb" id="523841-HFX_1096"/>
<sequence>MYLSTDFPGILVVLVPSVLIFLFVGGLLLKSLIAVVGRRRRELEQRVEELEDDVARLETRIEEQSDE</sequence>
<dbReference type="Proteomes" id="UP000006469">
    <property type="component" value="Chromosome"/>
</dbReference>
<evidence type="ECO:0000313" key="3">
    <source>
        <dbReference type="EMBL" id="AFK18812.1"/>
    </source>
</evidence>